<name>A0ABY8XE36_9PSEU</name>
<feature type="transmembrane region" description="Helical" evidence="13">
    <location>
        <begin position="174"/>
        <end position="196"/>
    </location>
</feature>
<dbReference type="RefSeq" id="WP_285450389.1">
    <property type="nucleotide sequence ID" value="NZ_CP127173.1"/>
</dbReference>
<evidence type="ECO:0000256" key="13">
    <source>
        <dbReference type="SAM" id="Phobius"/>
    </source>
</evidence>
<evidence type="ECO:0000259" key="14">
    <source>
        <dbReference type="Pfam" id="PF02665"/>
    </source>
</evidence>
<feature type="transmembrane region" description="Helical" evidence="13">
    <location>
        <begin position="44"/>
        <end position="69"/>
    </location>
</feature>
<evidence type="ECO:0000256" key="3">
    <source>
        <dbReference type="ARBA" id="ARBA00022475"/>
    </source>
</evidence>
<evidence type="ECO:0000313" key="16">
    <source>
        <dbReference type="Proteomes" id="UP001227101"/>
    </source>
</evidence>
<dbReference type="Proteomes" id="UP001227101">
    <property type="component" value="Chromosome"/>
</dbReference>
<evidence type="ECO:0000256" key="6">
    <source>
        <dbReference type="ARBA" id="ARBA00022723"/>
    </source>
</evidence>
<feature type="transmembrane region" description="Helical" evidence="13">
    <location>
        <begin position="89"/>
        <end position="108"/>
    </location>
</feature>
<dbReference type="PANTHER" id="PTHR30598:SF3">
    <property type="entry name" value="RESPIRATORY NITRATE REDUCTASE 1 GAMMA CHAIN"/>
    <property type="match status" value="1"/>
</dbReference>
<evidence type="ECO:0000313" key="15">
    <source>
        <dbReference type="EMBL" id="WIV53888.1"/>
    </source>
</evidence>
<dbReference type="SUPFAM" id="SSF103501">
    <property type="entry name" value="Respiratory nitrate reductase 1 gamma chain"/>
    <property type="match status" value="1"/>
</dbReference>
<evidence type="ECO:0000256" key="10">
    <source>
        <dbReference type="ARBA" id="ARBA00023004"/>
    </source>
</evidence>
<proteinExistence type="predicted"/>
<evidence type="ECO:0000256" key="12">
    <source>
        <dbReference type="ARBA" id="ARBA00023136"/>
    </source>
</evidence>
<sequence length="246" mass="27474">MNFLLWGIAPYVMVAVLVGGTVWRYRYDKFGWTTRSSELHESRLLRIGSPLFHFGLLVVIVGHVIGLLIPKSLTDALGLSQEAYHVQALVLGTIAGLSTLAGIGILVYRRRTTGPVFRATTANDKLMYLVLVAAIVAGLATTLLGAAGGEEHNYRLTVSPWFRSLFILNPDVEAMSHAGFAFQLHVLAGMALFVLWPFTRLVHAFTAPLTYLVRPYIVYRSRDRVVPSRPARRGWTQENARRTKRR</sequence>
<dbReference type="InterPro" id="IPR051936">
    <property type="entry name" value="Heme-iron_electron_transfer"/>
</dbReference>
<feature type="transmembrane region" description="Helical" evidence="13">
    <location>
        <begin position="128"/>
        <end position="147"/>
    </location>
</feature>
<evidence type="ECO:0000256" key="4">
    <source>
        <dbReference type="ARBA" id="ARBA00022617"/>
    </source>
</evidence>
<keyword evidence="5 13" id="KW-0812">Transmembrane</keyword>
<reference evidence="15 16" key="1">
    <citation type="submission" date="2023-06" db="EMBL/GenBank/DDBJ databases">
        <authorList>
            <person name="Oyuntsetseg B."/>
            <person name="Kim S.B."/>
        </authorList>
    </citation>
    <scope>NUCLEOTIDE SEQUENCE [LARGE SCALE GENOMIC DNA]</scope>
    <source>
        <strain evidence="15 16">2-2</strain>
    </source>
</reference>
<dbReference type="InterPro" id="IPR023234">
    <property type="entry name" value="NarG-like_domain"/>
</dbReference>
<evidence type="ECO:0000256" key="2">
    <source>
        <dbReference type="ARBA" id="ARBA00022448"/>
    </source>
</evidence>
<keyword evidence="2" id="KW-0813">Transport</keyword>
<organism evidence="15 16">
    <name type="scientific">Amycolatopsis nalaikhensis</name>
    <dbReference type="NCBI Taxonomy" id="715472"/>
    <lineage>
        <taxon>Bacteria</taxon>
        <taxon>Bacillati</taxon>
        <taxon>Actinomycetota</taxon>
        <taxon>Actinomycetes</taxon>
        <taxon>Pseudonocardiales</taxon>
        <taxon>Pseudonocardiaceae</taxon>
        <taxon>Amycolatopsis</taxon>
    </lineage>
</organism>
<keyword evidence="8 13" id="KW-1133">Transmembrane helix</keyword>
<dbReference type="NCBIfam" id="TIGR00351">
    <property type="entry name" value="narI"/>
    <property type="match status" value="1"/>
</dbReference>
<dbReference type="PANTHER" id="PTHR30598">
    <property type="entry name" value="NITRATE REDUCTASE PRIVATE CHAPERONE, REDOX ENZYME MATURATION PROTEIN REMP FAMILY"/>
    <property type="match status" value="1"/>
</dbReference>
<accession>A0ABY8XE36</accession>
<evidence type="ECO:0000256" key="1">
    <source>
        <dbReference type="ARBA" id="ARBA00004651"/>
    </source>
</evidence>
<keyword evidence="11" id="KW-0534">Nitrate assimilation</keyword>
<dbReference type="EMBL" id="CP127173">
    <property type="protein sequence ID" value="WIV53888.1"/>
    <property type="molecule type" value="Genomic_DNA"/>
</dbReference>
<dbReference type="Gene3D" id="1.20.950.20">
    <property type="entry name" value="Transmembrane di-heme cytochromes, Chain C"/>
    <property type="match status" value="1"/>
</dbReference>
<keyword evidence="4" id="KW-0349">Heme</keyword>
<evidence type="ECO:0000256" key="9">
    <source>
        <dbReference type="ARBA" id="ARBA00023002"/>
    </source>
</evidence>
<evidence type="ECO:0000256" key="5">
    <source>
        <dbReference type="ARBA" id="ARBA00022692"/>
    </source>
</evidence>
<evidence type="ECO:0000256" key="8">
    <source>
        <dbReference type="ARBA" id="ARBA00022989"/>
    </source>
</evidence>
<evidence type="ECO:0000256" key="7">
    <source>
        <dbReference type="ARBA" id="ARBA00022982"/>
    </source>
</evidence>
<keyword evidence="7" id="KW-0249">Electron transport</keyword>
<keyword evidence="6" id="KW-0479">Metal-binding</keyword>
<keyword evidence="12 13" id="KW-0472">Membrane</keyword>
<protein>
    <submittedName>
        <fullName evidence="15">Respiratory nitrate reductase subunit gamma</fullName>
    </submittedName>
</protein>
<dbReference type="InterPro" id="IPR036197">
    <property type="entry name" value="NarG-like_sf"/>
</dbReference>
<dbReference type="Pfam" id="PF02665">
    <property type="entry name" value="Nitrate_red_gam"/>
    <property type="match status" value="1"/>
</dbReference>
<gene>
    <name evidence="15" type="primary">narI</name>
    <name evidence="15" type="ORF">QP939_34120</name>
</gene>
<keyword evidence="16" id="KW-1185">Reference proteome</keyword>
<dbReference type="InterPro" id="IPR003816">
    <property type="entry name" value="Nitrate_red_gam"/>
</dbReference>
<comment type="subcellular location">
    <subcellularLocation>
        <location evidence="1">Cell membrane</location>
        <topology evidence="1">Multi-pass membrane protein</topology>
    </subcellularLocation>
</comment>
<evidence type="ECO:0000256" key="11">
    <source>
        <dbReference type="ARBA" id="ARBA00023063"/>
    </source>
</evidence>
<keyword evidence="9" id="KW-0560">Oxidoreductase</keyword>
<keyword evidence="3" id="KW-1003">Cell membrane</keyword>
<feature type="transmembrane region" description="Helical" evidence="13">
    <location>
        <begin position="6"/>
        <end position="23"/>
    </location>
</feature>
<keyword evidence="10" id="KW-0408">Iron</keyword>
<feature type="domain" description="NarG-like" evidence="14">
    <location>
        <begin position="3"/>
        <end position="222"/>
    </location>
</feature>